<gene>
    <name evidence="4" type="ORF">NAEGRDRAFT_62726</name>
</gene>
<dbReference type="OMA" id="NCKIMRA"/>
<evidence type="ECO:0000313" key="4">
    <source>
        <dbReference type="EMBL" id="EFC49386.1"/>
    </source>
</evidence>
<dbReference type="InterPro" id="IPR007515">
    <property type="entry name" value="Mss4"/>
</dbReference>
<evidence type="ECO:0000256" key="2">
    <source>
        <dbReference type="ARBA" id="ARBA00022658"/>
    </source>
</evidence>
<dbReference type="eggNOG" id="KOG4113">
    <property type="taxonomic scope" value="Eukaryota"/>
</dbReference>
<keyword evidence="1" id="KW-0813">Transport</keyword>
<keyword evidence="3" id="KW-0653">Protein transport</keyword>
<dbReference type="OrthoDB" id="30840at2759"/>
<dbReference type="Gene3D" id="2.170.150.10">
    <property type="entry name" value="Metal Binding Protein, Guanine Nucleotide Exchange Factor, Chain A"/>
    <property type="match status" value="1"/>
</dbReference>
<dbReference type="PANTHER" id="PTHR13276">
    <property type="entry name" value="GUANINE NUCLEOTIDE EXCHANGE FACTOR MSS4"/>
    <property type="match status" value="1"/>
</dbReference>
<dbReference type="VEuPathDB" id="AmoebaDB:NAEGRDRAFT_62726"/>
<dbReference type="InParanoid" id="D2V1X3"/>
<dbReference type="GO" id="GO:0015031">
    <property type="term" value="P:protein transport"/>
    <property type="evidence" value="ECO:0007669"/>
    <property type="project" value="UniProtKB-KW"/>
</dbReference>
<dbReference type="GO" id="GO:0006892">
    <property type="term" value="P:post-Golgi vesicle-mediated transport"/>
    <property type="evidence" value="ECO:0007669"/>
    <property type="project" value="TreeGrafter"/>
</dbReference>
<organism evidence="5">
    <name type="scientific">Naegleria gruberi</name>
    <name type="common">Amoeba</name>
    <dbReference type="NCBI Taxonomy" id="5762"/>
    <lineage>
        <taxon>Eukaryota</taxon>
        <taxon>Discoba</taxon>
        <taxon>Heterolobosea</taxon>
        <taxon>Tetramitia</taxon>
        <taxon>Eutetramitia</taxon>
        <taxon>Vahlkampfiidae</taxon>
        <taxon>Naegleria</taxon>
    </lineage>
</organism>
<dbReference type="GO" id="GO:0016020">
    <property type="term" value="C:membrane"/>
    <property type="evidence" value="ECO:0007669"/>
    <property type="project" value="TreeGrafter"/>
</dbReference>
<dbReference type="Proteomes" id="UP000006671">
    <property type="component" value="Unassembled WGS sequence"/>
</dbReference>
<dbReference type="EMBL" id="GG738848">
    <property type="protein sequence ID" value="EFC49386.1"/>
    <property type="molecule type" value="Genomic_DNA"/>
</dbReference>
<keyword evidence="2" id="KW-0344">Guanine-nucleotide releasing factor</keyword>
<dbReference type="PROSITE" id="PS51796">
    <property type="entry name" value="MSS4"/>
    <property type="match status" value="1"/>
</dbReference>
<dbReference type="PANTHER" id="PTHR13276:SF0">
    <property type="entry name" value="GUANINE NUCLEOTIDE EXCHANGE FACTOR MSS4"/>
    <property type="match status" value="1"/>
</dbReference>
<dbReference type="GO" id="GO:0007264">
    <property type="term" value="P:small GTPase-mediated signal transduction"/>
    <property type="evidence" value="ECO:0007669"/>
    <property type="project" value="InterPro"/>
</dbReference>
<accession>D2V1X3</accession>
<dbReference type="GO" id="GO:0008270">
    <property type="term" value="F:zinc ion binding"/>
    <property type="evidence" value="ECO:0007669"/>
    <property type="project" value="TreeGrafter"/>
</dbReference>
<evidence type="ECO:0000313" key="5">
    <source>
        <dbReference type="Proteomes" id="UP000006671"/>
    </source>
</evidence>
<dbReference type="Pfam" id="PF04421">
    <property type="entry name" value="Mss4"/>
    <property type="match status" value="1"/>
</dbReference>
<keyword evidence="5" id="KW-1185">Reference proteome</keyword>
<dbReference type="RefSeq" id="XP_002682130.1">
    <property type="nucleotide sequence ID" value="XM_002682084.1"/>
</dbReference>
<name>D2V1X3_NAEGR</name>
<proteinExistence type="predicted"/>
<dbReference type="GO" id="GO:0005085">
    <property type="term" value="F:guanyl-nucleotide exchange factor activity"/>
    <property type="evidence" value="ECO:0007669"/>
    <property type="project" value="UniProtKB-KW"/>
</dbReference>
<dbReference type="STRING" id="5762.D2V1X3"/>
<dbReference type="InterPro" id="IPR011057">
    <property type="entry name" value="Mss4-like_sf"/>
</dbReference>
<evidence type="ECO:0000256" key="1">
    <source>
        <dbReference type="ARBA" id="ARBA00022448"/>
    </source>
</evidence>
<protein>
    <submittedName>
        <fullName evidence="4">Predicted protein</fullName>
    </submittedName>
</protein>
<dbReference type="InterPro" id="IPR011323">
    <property type="entry name" value="Mss4/transl-control_tumour"/>
</dbReference>
<dbReference type="FunCoup" id="D2V1X3">
    <property type="interactions" value="155"/>
</dbReference>
<dbReference type="SUPFAM" id="SSF51316">
    <property type="entry name" value="Mss4-like"/>
    <property type="match status" value="1"/>
</dbReference>
<dbReference type="AlphaFoldDB" id="D2V1X3"/>
<reference evidence="4 5" key="1">
    <citation type="journal article" date="2010" name="Cell">
        <title>The genome of Naegleria gruberi illuminates early eukaryotic versatility.</title>
        <authorList>
            <person name="Fritz-Laylin L.K."/>
            <person name="Prochnik S.E."/>
            <person name="Ginger M.L."/>
            <person name="Dacks J.B."/>
            <person name="Carpenter M.L."/>
            <person name="Field M.C."/>
            <person name="Kuo A."/>
            <person name="Paredez A."/>
            <person name="Chapman J."/>
            <person name="Pham J."/>
            <person name="Shu S."/>
            <person name="Neupane R."/>
            <person name="Cipriano M."/>
            <person name="Mancuso J."/>
            <person name="Tu H."/>
            <person name="Salamov A."/>
            <person name="Lindquist E."/>
            <person name="Shapiro H."/>
            <person name="Lucas S."/>
            <person name="Grigoriev I.V."/>
            <person name="Cande W.Z."/>
            <person name="Fulton C."/>
            <person name="Rokhsar D.S."/>
            <person name="Dawson S.C."/>
        </authorList>
    </citation>
    <scope>NUCLEOTIDE SEQUENCE [LARGE SCALE GENOMIC DNA]</scope>
    <source>
        <strain evidence="4 5">NEG-M</strain>
    </source>
</reference>
<dbReference type="KEGG" id="ngr:NAEGRDRAFT_62726"/>
<dbReference type="GeneID" id="8852603"/>
<evidence type="ECO:0000256" key="3">
    <source>
        <dbReference type="ARBA" id="ARBA00022927"/>
    </source>
</evidence>
<dbReference type="GO" id="GO:0005829">
    <property type="term" value="C:cytosol"/>
    <property type="evidence" value="ECO:0007669"/>
    <property type="project" value="TreeGrafter"/>
</dbReference>
<sequence length="119" mass="13601">MESAASSSSEIVTSIIRNPTVINCPHCNSKILRENMGLLVEDTTFELPVKDITDTKSYNRWYQLKDMFDFENIGFTKNKSGTAQEIKYLTCADCEREAIGIAFMNEKKFYLAIDLVKEQ</sequence>